<reference evidence="8 9" key="1">
    <citation type="submission" date="2019-01" db="EMBL/GenBank/DDBJ databases">
        <title>Sinorhodobacter populi sp. nov. isolated from the symptomatic bark tissue of Populus euramericana canker.</title>
        <authorList>
            <person name="Xu G."/>
        </authorList>
    </citation>
    <scope>NUCLEOTIDE SEQUENCE [LARGE SCALE GENOMIC DNA]</scope>
    <source>
        <strain evidence="7 8">07D10-4-3</strain>
        <strain evidence="6 9">2D-5</strain>
    </source>
</reference>
<dbReference type="AlphaFoldDB" id="A0A443IYY5"/>
<proteinExistence type="inferred from homology"/>
<dbReference type="Proteomes" id="UP000284451">
    <property type="component" value="Unassembled WGS sequence"/>
</dbReference>
<accession>A0A443IYY5</accession>
<evidence type="ECO:0000256" key="1">
    <source>
        <dbReference type="ARBA" id="ARBA00005495"/>
    </source>
</evidence>
<dbReference type="Pfam" id="PF04828">
    <property type="entry name" value="GFA"/>
    <property type="match status" value="1"/>
</dbReference>
<name>A0A443IYY5_9RHOB</name>
<evidence type="ECO:0000256" key="4">
    <source>
        <dbReference type="ARBA" id="ARBA00023239"/>
    </source>
</evidence>
<dbReference type="Gene3D" id="3.90.1590.10">
    <property type="entry name" value="glutathione-dependent formaldehyde- activating enzyme (gfa)"/>
    <property type="match status" value="1"/>
</dbReference>
<keyword evidence="4" id="KW-0456">Lyase</keyword>
<dbReference type="SUPFAM" id="SSF51316">
    <property type="entry name" value="Mss4-like"/>
    <property type="match status" value="1"/>
</dbReference>
<accession>A0A443KA17</accession>
<dbReference type="RefSeq" id="WP_128184079.1">
    <property type="nucleotide sequence ID" value="NZ_SAUV01000010.1"/>
</dbReference>
<keyword evidence="9" id="KW-1185">Reference proteome</keyword>
<reference evidence="8 9" key="2">
    <citation type="submission" date="2019-01" db="EMBL/GenBank/DDBJ databases">
        <authorList>
            <person name="Li Y."/>
        </authorList>
    </citation>
    <scope>NUCLEOTIDE SEQUENCE [LARGE SCALE GENOMIC DNA]</scope>
    <source>
        <strain evidence="7 8">07D10-4-3</strain>
        <strain evidence="6 9">2D-5</strain>
    </source>
</reference>
<dbReference type="EMBL" id="SAUW01000005">
    <property type="protein sequence ID" value="RWR13317.1"/>
    <property type="molecule type" value="Genomic_DNA"/>
</dbReference>
<evidence type="ECO:0000313" key="7">
    <source>
        <dbReference type="EMBL" id="RWR29618.1"/>
    </source>
</evidence>
<keyword evidence="3" id="KW-0862">Zinc</keyword>
<evidence type="ECO:0000256" key="3">
    <source>
        <dbReference type="ARBA" id="ARBA00022833"/>
    </source>
</evidence>
<evidence type="ECO:0000313" key="6">
    <source>
        <dbReference type="EMBL" id="RWR13317.1"/>
    </source>
</evidence>
<comment type="caution">
    <text evidence="6">The sequence shown here is derived from an EMBL/GenBank/DDBJ whole genome shotgun (WGS) entry which is preliminary data.</text>
</comment>
<evidence type="ECO:0000259" key="5">
    <source>
        <dbReference type="PROSITE" id="PS51891"/>
    </source>
</evidence>
<dbReference type="PROSITE" id="PS51891">
    <property type="entry name" value="CENP_V_GFA"/>
    <property type="match status" value="1"/>
</dbReference>
<dbReference type="InterPro" id="IPR011057">
    <property type="entry name" value="Mss4-like_sf"/>
</dbReference>
<dbReference type="EMBL" id="SAUY01000019">
    <property type="protein sequence ID" value="RWR29618.1"/>
    <property type="molecule type" value="Genomic_DNA"/>
</dbReference>
<evidence type="ECO:0000313" key="9">
    <source>
        <dbReference type="Proteomes" id="UP000285710"/>
    </source>
</evidence>
<sequence length="142" mass="15174">MSDVQTGTCLCGDCTFTARPAHEAGICHCSMCRKWSGGMFISVESEAPLEFVAGAPVSIYPSSEWGERLFCGHCGSHIAWRSADGKSTHVSIQCFADPAQFELTHQIFIDCKPGNYAIANATQTMTEAEFLAMVAPGMEGGA</sequence>
<comment type="similarity">
    <text evidence="1">Belongs to the Gfa family.</text>
</comment>
<protein>
    <submittedName>
        <fullName evidence="6">GFA family protein</fullName>
    </submittedName>
</protein>
<organism evidence="6 9">
    <name type="scientific">Paenirhodobacter populi</name>
    <dbReference type="NCBI Taxonomy" id="2306993"/>
    <lineage>
        <taxon>Bacteria</taxon>
        <taxon>Pseudomonadati</taxon>
        <taxon>Pseudomonadota</taxon>
        <taxon>Alphaproteobacteria</taxon>
        <taxon>Rhodobacterales</taxon>
        <taxon>Rhodobacter group</taxon>
        <taxon>Paenirhodobacter</taxon>
    </lineage>
</organism>
<dbReference type="InterPro" id="IPR006913">
    <property type="entry name" value="CENP-V/GFA"/>
</dbReference>
<dbReference type="PANTHER" id="PTHR33337">
    <property type="entry name" value="GFA DOMAIN-CONTAINING PROTEIN"/>
    <property type="match status" value="1"/>
</dbReference>
<evidence type="ECO:0000313" key="8">
    <source>
        <dbReference type="Proteomes" id="UP000284451"/>
    </source>
</evidence>
<dbReference type="GO" id="GO:0046872">
    <property type="term" value="F:metal ion binding"/>
    <property type="evidence" value="ECO:0007669"/>
    <property type="project" value="UniProtKB-KW"/>
</dbReference>
<dbReference type="GO" id="GO:0016846">
    <property type="term" value="F:carbon-sulfur lyase activity"/>
    <property type="evidence" value="ECO:0007669"/>
    <property type="project" value="InterPro"/>
</dbReference>
<gene>
    <name evidence="7" type="ORF">D2T29_14485</name>
    <name evidence="6" type="ORF">D2T33_06290</name>
</gene>
<dbReference type="Proteomes" id="UP000285710">
    <property type="component" value="Unassembled WGS sequence"/>
</dbReference>
<feature type="domain" description="CENP-V/GFA" evidence="5">
    <location>
        <begin position="5"/>
        <end position="102"/>
    </location>
</feature>
<evidence type="ECO:0000256" key="2">
    <source>
        <dbReference type="ARBA" id="ARBA00022723"/>
    </source>
</evidence>
<keyword evidence="2" id="KW-0479">Metal-binding</keyword>
<dbReference type="PANTHER" id="PTHR33337:SF40">
    <property type="entry name" value="CENP-V_GFA DOMAIN-CONTAINING PROTEIN-RELATED"/>
    <property type="match status" value="1"/>
</dbReference>